<keyword evidence="9" id="KW-1185">Reference proteome</keyword>
<dbReference type="PANTHER" id="PTHR24060">
    <property type="entry name" value="METABOTROPIC GLUTAMATE RECEPTOR"/>
    <property type="match status" value="1"/>
</dbReference>
<dbReference type="InterPro" id="IPR001828">
    <property type="entry name" value="ANF_lig-bd_rcpt"/>
</dbReference>
<name>A0A6G0ZF42_APHCR</name>
<dbReference type="GO" id="GO:0004930">
    <property type="term" value="F:G protein-coupled receptor activity"/>
    <property type="evidence" value="ECO:0007669"/>
    <property type="project" value="InterPro"/>
</dbReference>
<accession>A0A6G0ZF42</accession>
<evidence type="ECO:0000256" key="3">
    <source>
        <dbReference type="ARBA" id="ARBA00022989"/>
    </source>
</evidence>
<evidence type="ECO:0000256" key="5">
    <source>
        <dbReference type="ARBA" id="ARBA00023170"/>
    </source>
</evidence>
<evidence type="ECO:0000256" key="1">
    <source>
        <dbReference type="ARBA" id="ARBA00004141"/>
    </source>
</evidence>
<keyword evidence="2" id="KW-0812">Transmembrane</keyword>
<sequence>MKFVSFWSTSPELSNKQRFEYFTRTIPSDLYQVKVMVEIVRRLGWSYISIIYEESSYGIKAFEELEKLMPRYNICIAAKEKLVKDSGVAEEKAYDDIVIKLLSKPKAKDTNLNSCILLRTCTS</sequence>
<feature type="domain" description="Receptor ligand binding region" evidence="7">
    <location>
        <begin position="3"/>
        <end position="104"/>
    </location>
</feature>
<dbReference type="Pfam" id="PF01094">
    <property type="entry name" value="ANF_receptor"/>
    <property type="match status" value="1"/>
</dbReference>
<evidence type="ECO:0000313" key="9">
    <source>
        <dbReference type="Proteomes" id="UP000478052"/>
    </source>
</evidence>
<dbReference type="OrthoDB" id="425344at2759"/>
<keyword evidence="6" id="KW-0325">Glycoprotein</keyword>
<evidence type="ECO:0000256" key="6">
    <source>
        <dbReference type="ARBA" id="ARBA00023180"/>
    </source>
</evidence>
<dbReference type="EMBL" id="VUJU01000621">
    <property type="protein sequence ID" value="KAF0769273.1"/>
    <property type="molecule type" value="Genomic_DNA"/>
</dbReference>
<keyword evidence="4" id="KW-0472">Membrane</keyword>
<evidence type="ECO:0000256" key="4">
    <source>
        <dbReference type="ARBA" id="ARBA00023136"/>
    </source>
</evidence>
<evidence type="ECO:0000259" key="7">
    <source>
        <dbReference type="Pfam" id="PF01094"/>
    </source>
</evidence>
<dbReference type="SUPFAM" id="SSF53822">
    <property type="entry name" value="Periplasmic binding protein-like I"/>
    <property type="match status" value="1"/>
</dbReference>
<dbReference type="InterPro" id="IPR000337">
    <property type="entry name" value="GPCR_3"/>
</dbReference>
<evidence type="ECO:0000256" key="2">
    <source>
        <dbReference type="ARBA" id="ARBA00022692"/>
    </source>
</evidence>
<dbReference type="InterPro" id="IPR028082">
    <property type="entry name" value="Peripla_BP_I"/>
</dbReference>
<dbReference type="Proteomes" id="UP000478052">
    <property type="component" value="Unassembled WGS sequence"/>
</dbReference>
<gene>
    <name evidence="8" type="ORF">FWK35_00025227</name>
</gene>
<dbReference type="PRINTS" id="PR00248">
    <property type="entry name" value="GPCRMGR"/>
</dbReference>
<organism evidence="8 9">
    <name type="scientific">Aphis craccivora</name>
    <name type="common">Cowpea aphid</name>
    <dbReference type="NCBI Taxonomy" id="307492"/>
    <lineage>
        <taxon>Eukaryota</taxon>
        <taxon>Metazoa</taxon>
        <taxon>Ecdysozoa</taxon>
        <taxon>Arthropoda</taxon>
        <taxon>Hexapoda</taxon>
        <taxon>Insecta</taxon>
        <taxon>Pterygota</taxon>
        <taxon>Neoptera</taxon>
        <taxon>Paraneoptera</taxon>
        <taxon>Hemiptera</taxon>
        <taxon>Sternorrhyncha</taxon>
        <taxon>Aphidomorpha</taxon>
        <taxon>Aphidoidea</taxon>
        <taxon>Aphididae</taxon>
        <taxon>Aphidini</taxon>
        <taxon>Aphis</taxon>
        <taxon>Aphis</taxon>
    </lineage>
</organism>
<reference evidence="8 9" key="1">
    <citation type="submission" date="2019-08" db="EMBL/GenBank/DDBJ databases">
        <title>Whole genome of Aphis craccivora.</title>
        <authorList>
            <person name="Voronova N.V."/>
            <person name="Shulinski R.S."/>
            <person name="Bandarenka Y.V."/>
            <person name="Zhorov D.G."/>
            <person name="Warner D."/>
        </authorList>
    </citation>
    <scope>NUCLEOTIDE SEQUENCE [LARGE SCALE GENOMIC DNA]</scope>
    <source>
        <strain evidence="8">180601</strain>
        <tissue evidence="8">Whole Body</tissue>
    </source>
</reference>
<evidence type="ECO:0000313" key="8">
    <source>
        <dbReference type="EMBL" id="KAF0769273.1"/>
    </source>
</evidence>
<comment type="subcellular location">
    <subcellularLocation>
        <location evidence="1">Membrane</location>
        <topology evidence="1">Multi-pass membrane protein</topology>
    </subcellularLocation>
</comment>
<keyword evidence="3" id="KW-1133">Transmembrane helix</keyword>
<dbReference type="InterPro" id="IPR050726">
    <property type="entry name" value="mGluR"/>
</dbReference>
<dbReference type="Gene3D" id="3.40.50.2300">
    <property type="match status" value="1"/>
</dbReference>
<dbReference type="GO" id="GO:0016020">
    <property type="term" value="C:membrane"/>
    <property type="evidence" value="ECO:0007669"/>
    <property type="project" value="UniProtKB-SubCell"/>
</dbReference>
<keyword evidence="5 8" id="KW-0675">Receptor</keyword>
<dbReference type="AlphaFoldDB" id="A0A6G0ZF42"/>
<protein>
    <submittedName>
        <fullName evidence="8">Metabotropic glutamate receptor 4-like</fullName>
    </submittedName>
</protein>
<proteinExistence type="predicted"/>
<comment type="caution">
    <text evidence="8">The sequence shown here is derived from an EMBL/GenBank/DDBJ whole genome shotgun (WGS) entry which is preliminary data.</text>
</comment>